<organism evidence="3 4">
    <name type="scientific">Clostridium zeae</name>
    <dbReference type="NCBI Taxonomy" id="2759022"/>
    <lineage>
        <taxon>Bacteria</taxon>
        <taxon>Bacillati</taxon>
        <taxon>Bacillota</taxon>
        <taxon>Clostridia</taxon>
        <taxon>Eubacteriales</taxon>
        <taxon>Clostridiaceae</taxon>
        <taxon>Clostridium</taxon>
    </lineage>
</organism>
<dbReference type="Gene3D" id="3.40.50.510">
    <property type="entry name" value="Phosphotransferase system, mannose-type IIA component"/>
    <property type="match status" value="1"/>
</dbReference>
<comment type="caution">
    <text evidence="3">The sequence shown here is derived from an EMBL/GenBank/DDBJ whole genome shotgun (WGS) entry which is preliminary data.</text>
</comment>
<feature type="domain" description="PTS EIIA type-4" evidence="2">
    <location>
        <begin position="2"/>
        <end position="124"/>
    </location>
</feature>
<protein>
    <recommendedName>
        <fullName evidence="2">PTS EIIA type-4 domain-containing protein</fullName>
    </recommendedName>
</protein>
<dbReference type="Pfam" id="PF03610">
    <property type="entry name" value="EIIA-man"/>
    <property type="match status" value="1"/>
</dbReference>
<keyword evidence="1" id="KW-0808">Transferase</keyword>
<keyword evidence="4" id="KW-1185">Reference proteome</keyword>
<evidence type="ECO:0000313" key="4">
    <source>
        <dbReference type="Proteomes" id="UP000663802"/>
    </source>
</evidence>
<reference evidence="3 4" key="1">
    <citation type="journal article" date="2021" name="Int. J. Syst. Evol. Microbiol.">
        <title>Clostridium zeae sp. nov., isolated from corn silage.</title>
        <authorList>
            <person name="Kobayashi H."/>
            <person name="Tanizawa Y."/>
            <person name="Yagura M."/>
            <person name="Sakamoto M."/>
            <person name="Ohkuma M."/>
            <person name="Tohno M."/>
        </authorList>
    </citation>
    <scope>NUCLEOTIDE SEQUENCE [LARGE SCALE GENOMIC DNA]</scope>
    <source>
        <strain evidence="3 4">CSC2</strain>
    </source>
</reference>
<evidence type="ECO:0000259" key="2">
    <source>
        <dbReference type="PROSITE" id="PS51096"/>
    </source>
</evidence>
<sequence length="146" mass="15501">MKTLVIIVGHGNYGTGIGSSLKLLAGNNSGVEFVDFLEEDSDISLKAKLIKILESSEVAQTLFVCDILGGTPFKTCVELSVEGENMEVTAGCNLGAILESILLKDTMDIKELANNIVSCTKETAVRFEKAKPAVVSVSDNSMEDGI</sequence>
<name>A0ABQ1EGT3_9CLOT</name>
<accession>A0ABQ1EGT3</accession>
<dbReference type="EMBL" id="BMBA01000008">
    <property type="protein sequence ID" value="GFZ34001.1"/>
    <property type="molecule type" value="Genomic_DNA"/>
</dbReference>
<dbReference type="PANTHER" id="PTHR33799:SF1">
    <property type="entry name" value="PTS SYSTEM MANNOSE-SPECIFIC EIIAB COMPONENT-RELATED"/>
    <property type="match status" value="1"/>
</dbReference>
<dbReference type="InterPro" id="IPR036662">
    <property type="entry name" value="PTS_EIIA_man-typ_sf"/>
</dbReference>
<dbReference type="InterPro" id="IPR004701">
    <property type="entry name" value="PTS_EIIA_man-typ"/>
</dbReference>
<proteinExistence type="predicted"/>
<dbReference type="SUPFAM" id="SSF53062">
    <property type="entry name" value="PTS system fructose IIA component-like"/>
    <property type="match status" value="1"/>
</dbReference>
<evidence type="ECO:0000313" key="3">
    <source>
        <dbReference type="EMBL" id="GFZ34001.1"/>
    </source>
</evidence>
<gene>
    <name evidence="3" type="ORF">CSC2_45270</name>
</gene>
<dbReference type="PROSITE" id="PS51096">
    <property type="entry name" value="PTS_EIIA_TYPE_4"/>
    <property type="match status" value="1"/>
</dbReference>
<dbReference type="Proteomes" id="UP000663802">
    <property type="component" value="Unassembled WGS sequence"/>
</dbReference>
<evidence type="ECO:0000256" key="1">
    <source>
        <dbReference type="ARBA" id="ARBA00022679"/>
    </source>
</evidence>
<dbReference type="RefSeq" id="WP_206872509.1">
    <property type="nucleotide sequence ID" value="NZ_BMBA01000008.1"/>
</dbReference>
<dbReference type="InterPro" id="IPR051471">
    <property type="entry name" value="Bacterial_PTS_sugar_comp"/>
</dbReference>
<dbReference type="PANTHER" id="PTHR33799">
    <property type="entry name" value="PTS PERMEASE-RELATED-RELATED"/>
    <property type="match status" value="1"/>
</dbReference>